<feature type="signal peptide" evidence="2">
    <location>
        <begin position="1"/>
        <end position="29"/>
    </location>
</feature>
<keyword evidence="1 2" id="KW-0732">Signal</keyword>
<dbReference type="Proteomes" id="UP000183015">
    <property type="component" value="Unassembled WGS sequence"/>
</dbReference>
<feature type="domain" description="Peptidase S1" evidence="3">
    <location>
        <begin position="53"/>
        <end position="259"/>
    </location>
</feature>
<proteinExistence type="predicted"/>
<dbReference type="SUPFAM" id="SSF69318">
    <property type="entry name" value="Integrin alpha N-terminal domain"/>
    <property type="match status" value="1"/>
</dbReference>
<feature type="chain" id="PRO_5010209336" evidence="2">
    <location>
        <begin position="30"/>
        <end position="530"/>
    </location>
</feature>
<reference evidence="5" key="1">
    <citation type="submission" date="2016-10" db="EMBL/GenBank/DDBJ databases">
        <authorList>
            <person name="Varghese N."/>
        </authorList>
    </citation>
    <scope>NUCLEOTIDE SEQUENCE [LARGE SCALE GENOMIC DNA]</scope>
    <source>
        <strain evidence="5">DSM 45096 / BCRC 16803 / CGMCC 4.1857 / CIP 109030 / JCM 12277 / KCTC 19219 / NBRC 100920 / 33214</strain>
    </source>
</reference>
<dbReference type="Pfam" id="PF00089">
    <property type="entry name" value="Trypsin"/>
    <property type="match status" value="1"/>
</dbReference>
<dbReference type="InterPro" id="IPR009003">
    <property type="entry name" value="Peptidase_S1_PA"/>
</dbReference>
<dbReference type="eggNOG" id="COG5640">
    <property type="taxonomic scope" value="Bacteria"/>
</dbReference>
<dbReference type="GO" id="GO:0006508">
    <property type="term" value="P:proteolysis"/>
    <property type="evidence" value="ECO:0007669"/>
    <property type="project" value="InterPro"/>
</dbReference>
<dbReference type="GO" id="GO:0004252">
    <property type="term" value="F:serine-type endopeptidase activity"/>
    <property type="evidence" value="ECO:0007669"/>
    <property type="project" value="InterPro"/>
</dbReference>
<evidence type="ECO:0000313" key="4">
    <source>
        <dbReference type="EMBL" id="SEL68989.1"/>
    </source>
</evidence>
<protein>
    <submittedName>
        <fullName evidence="4">Trypsin</fullName>
    </submittedName>
</protein>
<dbReference type="Pfam" id="PF13517">
    <property type="entry name" value="FG-GAP_3"/>
    <property type="match status" value="2"/>
</dbReference>
<evidence type="ECO:0000256" key="1">
    <source>
        <dbReference type="ARBA" id="ARBA00022729"/>
    </source>
</evidence>
<evidence type="ECO:0000256" key="2">
    <source>
        <dbReference type="SAM" id="SignalP"/>
    </source>
</evidence>
<dbReference type="InterPro" id="IPR043504">
    <property type="entry name" value="Peptidase_S1_PA_chymotrypsin"/>
</dbReference>
<dbReference type="OrthoDB" id="3849057at2"/>
<name>A0A1H7S9N7_STRJI</name>
<dbReference type="RefSeq" id="WP_143094466.1">
    <property type="nucleotide sequence ID" value="NZ_BBPN01000007.1"/>
</dbReference>
<accession>A0A1H7S9N7</accession>
<dbReference type="InterPro" id="IPR001254">
    <property type="entry name" value="Trypsin_dom"/>
</dbReference>
<dbReference type="AlphaFoldDB" id="A0A1H7S9N7"/>
<dbReference type="PANTHER" id="PTHR44103">
    <property type="entry name" value="PROPROTEIN CONVERTASE P"/>
    <property type="match status" value="1"/>
</dbReference>
<dbReference type="EMBL" id="FOAZ01000011">
    <property type="protein sequence ID" value="SEL68989.1"/>
    <property type="molecule type" value="Genomic_DNA"/>
</dbReference>
<gene>
    <name evidence="4" type="ORF">SAMN05414137_111231</name>
</gene>
<dbReference type="SUPFAM" id="SSF50494">
    <property type="entry name" value="Trypsin-like serine proteases"/>
    <property type="match status" value="1"/>
</dbReference>
<dbReference type="Gene3D" id="2.130.10.130">
    <property type="entry name" value="Integrin alpha, N-terminal"/>
    <property type="match status" value="1"/>
</dbReference>
<evidence type="ECO:0000313" key="5">
    <source>
        <dbReference type="Proteomes" id="UP000183015"/>
    </source>
</evidence>
<evidence type="ECO:0000259" key="3">
    <source>
        <dbReference type="Pfam" id="PF00089"/>
    </source>
</evidence>
<keyword evidence="5" id="KW-1185">Reference proteome</keyword>
<dbReference type="InterPro" id="IPR028994">
    <property type="entry name" value="Integrin_alpha_N"/>
</dbReference>
<dbReference type="Gene3D" id="2.40.10.10">
    <property type="entry name" value="Trypsin-like serine proteases"/>
    <property type="match status" value="1"/>
</dbReference>
<organism evidence="4 5">
    <name type="scientific">Streptacidiphilus jiangxiensis</name>
    <dbReference type="NCBI Taxonomy" id="235985"/>
    <lineage>
        <taxon>Bacteria</taxon>
        <taxon>Bacillati</taxon>
        <taxon>Actinomycetota</taxon>
        <taxon>Actinomycetes</taxon>
        <taxon>Kitasatosporales</taxon>
        <taxon>Streptomycetaceae</taxon>
        <taxon>Streptacidiphilus</taxon>
    </lineage>
</organism>
<dbReference type="PANTHER" id="PTHR44103:SF1">
    <property type="entry name" value="PROPROTEIN CONVERTASE P"/>
    <property type="match status" value="1"/>
</dbReference>
<dbReference type="STRING" id="235985.SAMN05414137_111231"/>
<dbReference type="InterPro" id="IPR013517">
    <property type="entry name" value="FG-GAP"/>
</dbReference>
<sequence>MRKTVHRALATGAVLAAVATSTGFVPAVATGGTGDGTHSAATAATMPSWLRGAWTATVSNATGYTGRYCTGIRLAVNRELTPADCYMEAAPDELQGFASASGAYTGGAGGAVHRTDLRYDASTGQDDLAEMLGSGAGSGTPVLAGAADSALYRAGTQAVFYSWTTQQPTSAEIIDHFTAHSEAVQVRGTADCAALLGHALAPGTLCTTPAPGAPAVPPQEQCLGDAGGALVADGKLIGVSATPEQGCVVGGVRVYTSMAARQALIRNWTGYVGPIENGSEDGTFAALESNGIESSFCSLPLTRCLAGGSGMNANAPGWANLILPAGDLNRDGFGDVLVRRSDGVLFADLNYTHQSTPMFDQVSLHRIGGGWNTYSTILSPGDLNGDGVPDLVARDRSGVLWFYAGDGNGGYHARTRIGGGWDGYDLLSAHDDLNGDGIPDLVARDRSGVLWFYAGDGHGGFAARARIGGGWNAYNAVVVGGSLDDLGRPELVARTSGGAFYLYVADGHGGFGARRAVAGNSYLAHATLMG</sequence>